<protein>
    <submittedName>
        <fullName evidence="7">Uncharacterized protein</fullName>
    </submittedName>
</protein>
<evidence type="ECO:0000256" key="3">
    <source>
        <dbReference type="ARBA" id="ARBA00022692"/>
    </source>
</evidence>
<dbReference type="InterPro" id="IPR036259">
    <property type="entry name" value="MFS_trans_sf"/>
</dbReference>
<evidence type="ECO:0000256" key="2">
    <source>
        <dbReference type="ARBA" id="ARBA00022448"/>
    </source>
</evidence>
<evidence type="ECO:0000256" key="6">
    <source>
        <dbReference type="SAM" id="MobiDB-lite"/>
    </source>
</evidence>
<comment type="subcellular location">
    <subcellularLocation>
        <location evidence="1">Membrane</location>
        <topology evidence="1">Multi-pass membrane protein</topology>
    </subcellularLocation>
</comment>
<reference evidence="7 8" key="1">
    <citation type="submission" date="2015-01" db="EMBL/GenBank/DDBJ databases">
        <title>The Genome Sequence of Exophiala sideris CBS121828.</title>
        <authorList>
            <consortium name="The Broad Institute Genomics Platform"/>
            <person name="Cuomo C."/>
            <person name="de Hoog S."/>
            <person name="Gorbushina A."/>
            <person name="Stielow B."/>
            <person name="Teixiera M."/>
            <person name="Abouelleil A."/>
            <person name="Chapman S.B."/>
            <person name="Priest M."/>
            <person name="Young S.K."/>
            <person name="Wortman J."/>
            <person name="Nusbaum C."/>
            <person name="Birren B."/>
        </authorList>
    </citation>
    <scope>NUCLEOTIDE SEQUENCE [LARGE SCALE GENOMIC DNA]</scope>
    <source>
        <strain evidence="7 8">CBS 121828</strain>
    </source>
</reference>
<dbReference type="OrthoDB" id="3639251at2759"/>
<dbReference type="Proteomes" id="UP000053599">
    <property type="component" value="Unassembled WGS sequence"/>
</dbReference>
<sequence length="195" mass="22292">MSAAVSAQVKPALETTVLDDSSPIADPSTPNARSWPNPEEKARSKRSRFFRTIQRYVWDDPDKPKEEKWFLFKLDIFRLTISCLGYFSKNLDQANINNAYVSGMKEALHMNGNQLTYAGNVFTAGYVLGQQSFLPRVYDPPSFPDHGDFMVHIHLLLSCCQDFIPTLRHAFPDCDLRGDLFSNRDLPPWVVVYQE</sequence>
<dbReference type="HOGENOM" id="CLU_1396337_0_0_1"/>
<organism evidence="7 8">
    <name type="scientific">Exophiala sideris</name>
    <dbReference type="NCBI Taxonomy" id="1016849"/>
    <lineage>
        <taxon>Eukaryota</taxon>
        <taxon>Fungi</taxon>
        <taxon>Dikarya</taxon>
        <taxon>Ascomycota</taxon>
        <taxon>Pezizomycotina</taxon>
        <taxon>Eurotiomycetes</taxon>
        <taxon>Chaetothyriomycetidae</taxon>
        <taxon>Chaetothyriales</taxon>
        <taxon>Herpotrichiellaceae</taxon>
        <taxon>Exophiala</taxon>
    </lineage>
</organism>
<dbReference type="AlphaFoldDB" id="A0A0D1W8K9"/>
<dbReference type="GO" id="GO:0016020">
    <property type="term" value="C:membrane"/>
    <property type="evidence" value="ECO:0007669"/>
    <property type="project" value="UniProtKB-SubCell"/>
</dbReference>
<name>A0A0D1W8K9_9EURO</name>
<gene>
    <name evidence="7" type="ORF">PV11_00796</name>
</gene>
<keyword evidence="2" id="KW-0813">Transport</keyword>
<evidence type="ECO:0000256" key="4">
    <source>
        <dbReference type="ARBA" id="ARBA00022989"/>
    </source>
</evidence>
<accession>A0A0D1W8K9</accession>
<dbReference type="EMBL" id="KN846951">
    <property type="protein sequence ID" value="KIV85060.1"/>
    <property type="molecule type" value="Genomic_DNA"/>
</dbReference>
<evidence type="ECO:0000313" key="8">
    <source>
        <dbReference type="Proteomes" id="UP000053599"/>
    </source>
</evidence>
<feature type="region of interest" description="Disordered" evidence="6">
    <location>
        <begin position="14"/>
        <end position="43"/>
    </location>
</feature>
<dbReference type="PANTHER" id="PTHR43791">
    <property type="entry name" value="PERMEASE-RELATED"/>
    <property type="match status" value="1"/>
</dbReference>
<keyword evidence="4" id="KW-1133">Transmembrane helix</keyword>
<keyword evidence="5" id="KW-0472">Membrane</keyword>
<evidence type="ECO:0000256" key="5">
    <source>
        <dbReference type="ARBA" id="ARBA00023136"/>
    </source>
</evidence>
<dbReference type="SUPFAM" id="SSF103473">
    <property type="entry name" value="MFS general substrate transporter"/>
    <property type="match status" value="1"/>
</dbReference>
<evidence type="ECO:0000313" key="7">
    <source>
        <dbReference type="EMBL" id="KIV85060.1"/>
    </source>
</evidence>
<dbReference type="PANTHER" id="PTHR43791:SF37">
    <property type="entry name" value="MAJOR FACILITATOR SUPERFAMILY (MFS) PROFILE DOMAIN-CONTAINING PROTEIN"/>
    <property type="match status" value="1"/>
</dbReference>
<evidence type="ECO:0000256" key="1">
    <source>
        <dbReference type="ARBA" id="ARBA00004141"/>
    </source>
</evidence>
<dbReference type="GO" id="GO:0022857">
    <property type="term" value="F:transmembrane transporter activity"/>
    <property type="evidence" value="ECO:0007669"/>
    <property type="project" value="TreeGrafter"/>
</dbReference>
<keyword evidence="3" id="KW-0812">Transmembrane</keyword>
<proteinExistence type="predicted"/>